<feature type="domain" description="SCP" evidence="1">
    <location>
        <begin position="10"/>
        <end position="59"/>
    </location>
</feature>
<dbReference type="SUPFAM" id="SSF55797">
    <property type="entry name" value="PR-1-like"/>
    <property type="match status" value="1"/>
</dbReference>
<gene>
    <name evidence="2" type="ORF">SAMN04489743_0010</name>
</gene>
<evidence type="ECO:0000313" key="3">
    <source>
        <dbReference type="Proteomes" id="UP000198751"/>
    </source>
</evidence>
<dbReference type="Gene3D" id="3.40.33.10">
    <property type="entry name" value="CAP"/>
    <property type="match status" value="1"/>
</dbReference>
<dbReference type="Proteomes" id="UP000198751">
    <property type="component" value="Chromosome I"/>
</dbReference>
<dbReference type="Pfam" id="PF00188">
    <property type="entry name" value="CAP"/>
    <property type="match status" value="1"/>
</dbReference>
<accession>A0A1H1RZ24</accession>
<name>A0A1H1RZ24_9MICC</name>
<reference evidence="3" key="1">
    <citation type="submission" date="2016-10" db="EMBL/GenBank/DDBJ databases">
        <authorList>
            <person name="Varghese N."/>
            <person name="Submissions S."/>
        </authorList>
    </citation>
    <scope>NUCLEOTIDE SEQUENCE [LARGE SCALE GENOMIC DNA]</scope>
    <source>
        <strain evidence="3">IMMIB L-1606</strain>
    </source>
</reference>
<dbReference type="EMBL" id="LT629779">
    <property type="protein sequence ID" value="SDS40987.1"/>
    <property type="molecule type" value="Genomic_DNA"/>
</dbReference>
<proteinExistence type="predicted"/>
<sequence>MNPNNGAGEVIAIRTDRDAAQLVEWWKGSPGHNAMLIDPRFNVMGAGISYTNSTYQIWVW</sequence>
<dbReference type="InterPro" id="IPR014044">
    <property type="entry name" value="CAP_dom"/>
</dbReference>
<organism evidence="2 3">
    <name type="scientific">Pseudarthrobacter equi</name>
    <dbReference type="NCBI Taxonomy" id="728066"/>
    <lineage>
        <taxon>Bacteria</taxon>
        <taxon>Bacillati</taxon>
        <taxon>Actinomycetota</taxon>
        <taxon>Actinomycetes</taxon>
        <taxon>Micrococcales</taxon>
        <taxon>Micrococcaceae</taxon>
        <taxon>Pseudarthrobacter</taxon>
    </lineage>
</organism>
<keyword evidence="3" id="KW-1185">Reference proteome</keyword>
<dbReference type="InterPro" id="IPR035940">
    <property type="entry name" value="CAP_sf"/>
</dbReference>
<evidence type="ECO:0000259" key="1">
    <source>
        <dbReference type="Pfam" id="PF00188"/>
    </source>
</evidence>
<dbReference type="AlphaFoldDB" id="A0A1H1RZ24"/>
<protein>
    <submittedName>
        <fullName evidence="2">Cysteine-rich secretory protein family protein</fullName>
    </submittedName>
</protein>
<evidence type="ECO:0000313" key="2">
    <source>
        <dbReference type="EMBL" id="SDS40987.1"/>
    </source>
</evidence>